<protein>
    <submittedName>
        <fullName evidence="1">Uncharacterized protein</fullName>
    </submittedName>
</protein>
<evidence type="ECO:0000313" key="1">
    <source>
        <dbReference type="EMBL" id="TQR38189.1"/>
    </source>
</evidence>
<name>A0A544UWG1_LYSSH</name>
<dbReference type="EMBL" id="SADV01000002">
    <property type="protein sequence ID" value="TQR38189.1"/>
    <property type="molecule type" value="Genomic_DNA"/>
</dbReference>
<dbReference type="Proteomes" id="UP000317944">
    <property type="component" value="Unassembled WGS sequence"/>
</dbReference>
<dbReference type="AlphaFoldDB" id="A0A544UWG1"/>
<sequence length="353" mass="36963">MASCSQSDLTAVTIPNVLPSLNLYGKASNNQRFFLSDNPETINSSVPFTNGYATLWADTTSGLPSVTYRMFVWHLNNTGATIKFGVTIGNGSSGSTYKVSGVKDCIDTITGFVAHGKCAAKALLGNTLTPSSPVDSSIAAGKVGLVKEWKVPNGYLVGGIIEFTLSSSSPMSYKVRTVAAKNTTADLRSNQNAVVSPVGTHPRGSWNFSNIDGFGTSDGAAALYTVGDGNKSFSINNGRNDNLMTKDTSYSPGDAVATNKGHYGVIYKANITFKNPTQADKTLKVYLTGRGGSYGGAVRWNNGPTYGVPTLSSNTQGVRIATFTVPKGTSVTHSVYTSTAGSLNTPAAILITE</sequence>
<accession>A0A544UWG1</accession>
<dbReference type="OrthoDB" id="2519728at2"/>
<gene>
    <name evidence="1" type="ORF">C7Y47_02750</name>
</gene>
<organism evidence="1 2">
    <name type="scientific">Lysinibacillus sphaericus</name>
    <name type="common">Bacillus sphaericus</name>
    <dbReference type="NCBI Taxonomy" id="1421"/>
    <lineage>
        <taxon>Bacteria</taxon>
        <taxon>Bacillati</taxon>
        <taxon>Bacillota</taxon>
        <taxon>Bacilli</taxon>
        <taxon>Bacillales</taxon>
        <taxon>Bacillaceae</taxon>
        <taxon>Lysinibacillus</taxon>
    </lineage>
</organism>
<proteinExistence type="predicted"/>
<evidence type="ECO:0000313" key="2">
    <source>
        <dbReference type="Proteomes" id="UP000317944"/>
    </source>
</evidence>
<reference evidence="1 2" key="1">
    <citation type="submission" date="2018-03" db="EMBL/GenBank/DDBJ databases">
        <title>Aerobic endospore-forming bacteria genome sequencing and assembly.</title>
        <authorList>
            <person name="Cavalcante D.A."/>
            <person name="Driks A."/>
            <person name="Putonti C."/>
            <person name="De-Souza M.T."/>
        </authorList>
    </citation>
    <scope>NUCLEOTIDE SEQUENCE [LARGE SCALE GENOMIC DNA]</scope>
    <source>
        <strain evidence="1 2">SDF0037</strain>
    </source>
</reference>
<dbReference type="RefSeq" id="WP_142507372.1">
    <property type="nucleotide sequence ID" value="NZ_SADV01000002.1"/>
</dbReference>
<comment type="caution">
    <text evidence="1">The sequence shown here is derived from an EMBL/GenBank/DDBJ whole genome shotgun (WGS) entry which is preliminary data.</text>
</comment>